<dbReference type="InterPro" id="IPR002110">
    <property type="entry name" value="Ankyrin_rpt"/>
</dbReference>
<dbReference type="PROSITE" id="PS50088">
    <property type="entry name" value="ANK_REPEAT"/>
    <property type="match status" value="2"/>
</dbReference>
<comment type="caution">
    <text evidence="6">The sequence shown here is derived from an EMBL/GenBank/DDBJ whole genome shotgun (WGS) entry which is preliminary data.</text>
</comment>
<feature type="compositionally biased region" description="Polar residues" evidence="4">
    <location>
        <begin position="138"/>
        <end position="147"/>
    </location>
</feature>
<organism evidence="6 7">
    <name type="scientific">Streptomyces halstedii</name>
    <dbReference type="NCBI Taxonomy" id="1944"/>
    <lineage>
        <taxon>Bacteria</taxon>
        <taxon>Bacillati</taxon>
        <taxon>Actinomycetota</taxon>
        <taxon>Actinomycetes</taxon>
        <taxon>Kitasatosporales</taxon>
        <taxon>Streptomycetaceae</taxon>
        <taxon>Streptomyces</taxon>
    </lineage>
</organism>
<feature type="region of interest" description="Disordered" evidence="4">
    <location>
        <begin position="103"/>
        <end position="147"/>
    </location>
</feature>
<evidence type="ECO:0000256" key="1">
    <source>
        <dbReference type="ARBA" id="ARBA00022737"/>
    </source>
</evidence>
<dbReference type="InterPro" id="IPR036770">
    <property type="entry name" value="Ankyrin_rpt-contain_sf"/>
</dbReference>
<accession>A0A6N9TUW5</accession>
<keyword evidence="1" id="KW-0677">Repeat</keyword>
<keyword evidence="2 3" id="KW-0040">ANK repeat</keyword>
<evidence type="ECO:0000256" key="2">
    <source>
        <dbReference type="ARBA" id="ARBA00023043"/>
    </source>
</evidence>
<dbReference type="PRINTS" id="PR01415">
    <property type="entry name" value="ANKYRIN"/>
</dbReference>
<dbReference type="Proteomes" id="UP000735541">
    <property type="component" value="Unassembled WGS sequence"/>
</dbReference>
<gene>
    <name evidence="6" type="ORF">G3I29_07045</name>
    <name evidence="5" type="ORF">STHAL_25775</name>
</gene>
<dbReference type="EMBL" id="JAHUVW010000001">
    <property type="protein sequence ID" value="MBV7672857.1"/>
    <property type="molecule type" value="Genomic_DNA"/>
</dbReference>
<proteinExistence type="predicted"/>
<evidence type="ECO:0000256" key="3">
    <source>
        <dbReference type="PROSITE-ProRule" id="PRU00023"/>
    </source>
</evidence>
<dbReference type="AlphaFoldDB" id="A0A6N9TUW5"/>
<evidence type="ECO:0000313" key="5">
    <source>
        <dbReference type="EMBL" id="MBV7672857.1"/>
    </source>
</evidence>
<dbReference type="PROSITE" id="PS50297">
    <property type="entry name" value="ANK_REP_REGION"/>
    <property type="match status" value="1"/>
</dbReference>
<dbReference type="SUPFAM" id="SSF48403">
    <property type="entry name" value="Ankyrin repeat"/>
    <property type="match status" value="1"/>
</dbReference>
<sequence>MKQRQQKKLSHRLFEAILSGDARSVNDLLRSGASPERRDTDGTTPLYLASVQGEAEVAHLLMEAGACPDTESSGPGSEGTPLCAAACWGHTATVRELLAHGADPSLREDHGTGWSPLDWADKGPHPDTAQILRAAGAHSTTQSHPAP</sequence>
<reference evidence="5 8" key="2">
    <citation type="submission" date="2021-07" db="EMBL/GenBank/DDBJ databases">
        <title>Sequencing Streptomyces halstedii LGO-A4 genome an citrus endophytic actinomycete.</title>
        <authorList>
            <person name="Samborskyy M."/>
            <person name="Scott N."/>
            <person name="Deglau R."/>
            <person name="Dickens S."/>
            <person name="Oliveira L.G."/>
        </authorList>
    </citation>
    <scope>NUCLEOTIDE SEQUENCE [LARGE SCALE GENOMIC DNA]</scope>
    <source>
        <strain evidence="5 8">LGO-A4</strain>
    </source>
</reference>
<dbReference type="RefSeq" id="WP_164343123.1">
    <property type="nucleotide sequence ID" value="NZ_JAAGLQ010000148.1"/>
</dbReference>
<feature type="repeat" description="ANK" evidence="3">
    <location>
        <begin position="77"/>
        <end position="109"/>
    </location>
</feature>
<evidence type="ECO:0000256" key="4">
    <source>
        <dbReference type="SAM" id="MobiDB-lite"/>
    </source>
</evidence>
<dbReference type="PANTHER" id="PTHR24171">
    <property type="entry name" value="ANKYRIN REPEAT DOMAIN-CONTAINING PROTEIN 39-RELATED"/>
    <property type="match status" value="1"/>
</dbReference>
<protein>
    <submittedName>
        <fullName evidence="6">Ankyrin repeat domain-containing protein</fullName>
    </submittedName>
</protein>
<dbReference type="SMART" id="SM00248">
    <property type="entry name" value="ANK"/>
    <property type="match status" value="4"/>
</dbReference>
<name>A0A6N9TUW5_STRHA</name>
<evidence type="ECO:0000313" key="6">
    <source>
        <dbReference type="EMBL" id="NEA15291.1"/>
    </source>
</evidence>
<evidence type="ECO:0000313" key="7">
    <source>
        <dbReference type="Proteomes" id="UP000471293"/>
    </source>
</evidence>
<keyword evidence="8" id="KW-1185">Reference proteome</keyword>
<dbReference type="Gene3D" id="1.25.40.20">
    <property type="entry name" value="Ankyrin repeat-containing domain"/>
    <property type="match status" value="1"/>
</dbReference>
<reference evidence="6 7" key="1">
    <citation type="submission" date="2020-01" db="EMBL/GenBank/DDBJ databases">
        <title>Insect and environment-associated Actinomycetes.</title>
        <authorList>
            <person name="Currrie C."/>
            <person name="Chevrette M."/>
            <person name="Carlson C."/>
            <person name="Stubbendieck R."/>
            <person name="Wendt-Pienkowski E."/>
        </authorList>
    </citation>
    <scope>NUCLEOTIDE SEQUENCE [LARGE SCALE GENOMIC DNA]</scope>
    <source>
        <strain evidence="6 7">SID11342</strain>
    </source>
</reference>
<dbReference type="EMBL" id="JAAGLQ010000148">
    <property type="protein sequence ID" value="NEA15291.1"/>
    <property type="molecule type" value="Genomic_DNA"/>
</dbReference>
<evidence type="ECO:0000313" key="8">
    <source>
        <dbReference type="Proteomes" id="UP000735541"/>
    </source>
</evidence>
<feature type="repeat" description="ANK" evidence="3">
    <location>
        <begin position="41"/>
        <end position="73"/>
    </location>
</feature>
<dbReference type="Pfam" id="PF12796">
    <property type="entry name" value="Ank_2"/>
    <property type="match status" value="1"/>
</dbReference>
<dbReference type="Proteomes" id="UP000471293">
    <property type="component" value="Unassembled WGS sequence"/>
</dbReference>